<gene>
    <name evidence="2" type="ORF">PLESHI_08649</name>
</gene>
<dbReference type="AlphaFoldDB" id="R8AR65"/>
<name>R8AR65_PLESH</name>
<sequence>MTTCHNESVFFNCGFWVAQVLDATDVSSYPLNFLGTNDSQKLGEQENTSLQIRNRKTRKDTGENTGAGYVQSCSGPIIAAGAAHECE</sequence>
<dbReference type="HOGENOM" id="CLU_2480687_0_0_6"/>
<keyword evidence="3" id="KW-1185">Reference proteome</keyword>
<organism evidence="2 3">
    <name type="scientific">Plesiomonas shigelloides 302-73</name>
    <dbReference type="NCBI Taxonomy" id="1315976"/>
    <lineage>
        <taxon>Bacteria</taxon>
        <taxon>Pseudomonadati</taxon>
        <taxon>Pseudomonadota</taxon>
        <taxon>Gammaproteobacteria</taxon>
        <taxon>Enterobacterales</taxon>
        <taxon>Enterobacteriaceae</taxon>
        <taxon>Plesiomonas</taxon>
    </lineage>
</organism>
<protein>
    <submittedName>
        <fullName evidence="2">Uncharacterized protein</fullName>
    </submittedName>
</protein>
<dbReference type="Proteomes" id="UP000014012">
    <property type="component" value="Unassembled WGS sequence"/>
</dbReference>
<comment type="caution">
    <text evidence="2">The sequence shown here is derived from an EMBL/GenBank/DDBJ whole genome shotgun (WGS) entry which is preliminary data.</text>
</comment>
<proteinExistence type="predicted"/>
<accession>R8AR65</accession>
<evidence type="ECO:0000313" key="3">
    <source>
        <dbReference type="Proteomes" id="UP000014012"/>
    </source>
</evidence>
<evidence type="ECO:0000256" key="1">
    <source>
        <dbReference type="SAM" id="MobiDB-lite"/>
    </source>
</evidence>
<reference evidence="2 3" key="1">
    <citation type="journal article" date="2013" name="Genome Announc.">
        <title>Genome Sequence of Plesiomonas shigelloides Strain 302-73 (Serotype O1).</title>
        <authorList>
            <person name="Pique N."/>
            <person name="Aquilini E."/>
            <person name="Alioto T."/>
            <person name="Minana-Galbis D."/>
            <person name="Tomas J.M."/>
        </authorList>
    </citation>
    <scope>NUCLEOTIDE SEQUENCE [LARGE SCALE GENOMIC DNA]</scope>
    <source>
        <strain evidence="2 3">302-73</strain>
    </source>
</reference>
<dbReference type="EMBL" id="AQQO01000049">
    <property type="protein sequence ID" value="EON88835.1"/>
    <property type="molecule type" value="Genomic_DNA"/>
</dbReference>
<feature type="region of interest" description="Disordered" evidence="1">
    <location>
        <begin position="44"/>
        <end position="67"/>
    </location>
</feature>
<evidence type="ECO:0000313" key="2">
    <source>
        <dbReference type="EMBL" id="EON88835.1"/>
    </source>
</evidence>